<dbReference type="EMBL" id="KI677782">
    <property type="protein sequence ID" value="ETM01210.1"/>
    <property type="molecule type" value="Genomic_DNA"/>
</dbReference>
<accession>W2LX28</accession>
<dbReference type="Proteomes" id="UP000054423">
    <property type="component" value="Unassembled WGS sequence"/>
</dbReference>
<sequence length="101" mass="11004">MDYRAVNSMVIPIAGTMPTATTTTDASNGKAILVYVDFTKGLWQLFLNENIQEIFLYRHSRWCVHTYSSPSGSYGLHSALAEQSPDCASPADATFGPSVGR</sequence>
<name>W2LX28_PHYNI</name>
<reference evidence="1" key="1">
    <citation type="submission" date="2013-11" db="EMBL/GenBank/DDBJ databases">
        <title>The Genome Sequence of Phytophthora parasitica CHvinca01.</title>
        <authorList>
            <consortium name="The Broad Institute Genomics Platform"/>
            <person name="Russ C."/>
            <person name="Tyler B."/>
            <person name="Panabieres F."/>
            <person name="Shan W."/>
            <person name="Tripathy S."/>
            <person name="Grunwald N."/>
            <person name="Machado M."/>
            <person name="Johnson C.S."/>
            <person name="Arredondo F."/>
            <person name="Hong C."/>
            <person name="Coffey M."/>
            <person name="Young S.K."/>
            <person name="Zeng Q."/>
            <person name="Gargeya S."/>
            <person name="Fitzgerald M."/>
            <person name="Abouelleil A."/>
            <person name="Alvarado L."/>
            <person name="Chapman S.B."/>
            <person name="Gainer-Dewar J."/>
            <person name="Goldberg J."/>
            <person name="Griggs A."/>
            <person name="Gujja S."/>
            <person name="Hansen M."/>
            <person name="Howarth C."/>
            <person name="Imamovic A."/>
            <person name="Ireland A."/>
            <person name="Larimer J."/>
            <person name="McCowan C."/>
            <person name="Murphy C."/>
            <person name="Pearson M."/>
            <person name="Poon T.W."/>
            <person name="Priest M."/>
            <person name="Roberts A."/>
            <person name="Saif S."/>
            <person name="Shea T."/>
            <person name="Sykes S."/>
            <person name="Wortman J."/>
            <person name="Nusbaum C."/>
            <person name="Birren B."/>
        </authorList>
    </citation>
    <scope>NUCLEOTIDE SEQUENCE [LARGE SCALE GENOMIC DNA]</scope>
    <source>
        <strain evidence="1">CHvinca01</strain>
    </source>
</reference>
<dbReference type="InterPro" id="IPR043502">
    <property type="entry name" value="DNA/RNA_pol_sf"/>
</dbReference>
<dbReference type="AlphaFoldDB" id="W2LX28"/>
<proteinExistence type="predicted"/>
<gene>
    <name evidence="1" type="ORF">L917_02171</name>
</gene>
<evidence type="ECO:0000313" key="1">
    <source>
        <dbReference type="EMBL" id="ETM01210.1"/>
    </source>
</evidence>
<organism evidence="1">
    <name type="scientific">Phytophthora nicotianae</name>
    <name type="common">Potato buckeye rot agent</name>
    <name type="synonym">Phytophthora parasitica</name>
    <dbReference type="NCBI Taxonomy" id="4792"/>
    <lineage>
        <taxon>Eukaryota</taxon>
        <taxon>Sar</taxon>
        <taxon>Stramenopiles</taxon>
        <taxon>Oomycota</taxon>
        <taxon>Peronosporomycetes</taxon>
        <taxon>Peronosporales</taxon>
        <taxon>Peronosporaceae</taxon>
        <taxon>Phytophthora</taxon>
    </lineage>
</organism>
<dbReference type="SUPFAM" id="SSF56672">
    <property type="entry name" value="DNA/RNA polymerases"/>
    <property type="match status" value="1"/>
</dbReference>
<protein>
    <submittedName>
        <fullName evidence="1">Uncharacterized protein</fullName>
    </submittedName>
</protein>